<evidence type="ECO:0000313" key="4">
    <source>
        <dbReference type="Proteomes" id="UP000317572"/>
    </source>
</evidence>
<dbReference type="Pfam" id="PF12477">
    <property type="entry name" value="TraW_N"/>
    <property type="match status" value="1"/>
</dbReference>
<dbReference type="InterPro" id="IPR014114">
    <property type="entry name" value="TraW"/>
</dbReference>
<dbReference type="NCBIfam" id="NF010298">
    <property type="entry name" value="PRK13738.1"/>
    <property type="match status" value="1"/>
</dbReference>
<feature type="signal peptide" evidence="1">
    <location>
        <begin position="1"/>
        <end position="18"/>
    </location>
</feature>
<evidence type="ECO:0000313" key="3">
    <source>
        <dbReference type="EMBL" id="QDL35781.1"/>
    </source>
</evidence>
<proteinExistence type="predicted"/>
<keyword evidence="3" id="KW-0614">Plasmid</keyword>
<feature type="domain" description="Type-F conjugative transfer system protein TraW N-terminal" evidence="2">
    <location>
        <begin position="3"/>
        <end position="31"/>
    </location>
</feature>
<dbReference type="RefSeq" id="WP_142816624.1">
    <property type="nucleotide sequence ID" value="NZ_CP033895.1"/>
</dbReference>
<accession>A0A515D5U4</accession>
<protein>
    <submittedName>
        <fullName evidence="3">Type-F conjugative transfer system protein TraW</fullName>
    </submittedName>
</protein>
<organism evidence="3 4">
    <name type="scientific">Serratia liquefaciens</name>
    <dbReference type="NCBI Taxonomy" id="614"/>
    <lineage>
        <taxon>Bacteria</taxon>
        <taxon>Pseudomonadati</taxon>
        <taxon>Pseudomonadota</taxon>
        <taxon>Gammaproteobacteria</taxon>
        <taxon>Enterobacterales</taxon>
        <taxon>Yersiniaceae</taxon>
        <taxon>Serratia</taxon>
    </lineage>
</organism>
<dbReference type="Proteomes" id="UP000317572">
    <property type="component" value="Plasmid p2-125"/>
</dbReference>
<gene>
    <name evidence="3" type="primary">traW</name>
    <name evidence="3" type="ORF">EGO53_28805</name>
</gene>
<dbReference type="InterPro" id="IPR025864">
    <property type="entry name" value="TraW_N_dom"/>
</dbReference>
<feature type="chain" id="PRO_5021906676" evidence="1">
    <location>
        <begin position="19"/>
        <end position="218"/>
    </location>
</feature>
<evidence type="ECO:0000256" key="1">
    <source>
        <dbReference type="SAM" id="SignalP"/>
    </source>
</evidence>
<geneLocation type="plasmid" evidence="3 4">
    <name>p2-125</name>
</geneLocation>
<dbReference type="NCBIfam" id="TIGR02743">
    <property type="entry name" value="TraW"/>
    <property type="match status" value="1"/>
</dbReference>
<keyword evidence="1" id="KW-0732">Signal</keyword>
<name>A0A515D5U4_SERLI</name>
<evidence type="ECO:0000259" key="2">
    <source>
        <dbReference type="Pfam" id="PF12477"/>
    </source>
</evidence>
<dbReference type="EMBL" id="CP033895">
    <property type="protein sequence ID" value="QDL35781.1"/>
    <property type="molecule type" value="Genomic_DNA"/>
</dbReference>
<reference evidence="3 4" key="1">
    <citation type="submission" date="2018-11" db="EMBL/GenBank/DDBJ databases">
        <title>The first complete genome of Serratia liquefaciens isolated from metalophyte plant revel distinctness adaptive mechanisms in an extreme habitat.</title>
        <authorList>
            <person name="Caneschi W.L."/>
            <person name="Sanchez A.B."/>
            <person name="Felestrino E.B."/>
            <person name="Assis R.A.B."/>
            <person name="Lemes C.G.C."/>
            <person name="Cordeiro I.F."/>
            <person name="Fonseca N.P."/>
            <person name="Villa M."/>
            <person name="Vieira I.T."/>
            <person name="Moraes L.A."/>
            <person name="Kamino L.H.Y."/>
            <person name="do Carmo F."/>
            <person name="Garcia C.M."/>
            <person name="Almeida N.F."/>
            <person name="Silva R.S."/>
            <person name="Ferro J.A."/>
            <person name="Ferro M.I.T."/>
            <person name="Varani A.M."/>
            <person name="Ferreira R.M."/>
            <person name="dos Santos V.L."/>
            <person name="Silva U.C."/>
            <person name="Setubal J.C."/>
            <person name="Moreira L.M."/>
        </authorList>
    </citation>
    <scope>NUCLEOTIDE SEQUENCE [LARGE SCALE GENOMIC DNA]</scope>
    <source>
        <strain evidence="3 4">FG3</strain>
        <plasmid evidence="3 4">p2-125</plasmid>
    </source>
</reference>
<dbReference type="AlphaFoldDB" id="A0A515D5U4"/>
<sequence>MRAVVALSLTLFAGSALATDLGTWGDLWPVAEPDMLSVIEQRLQSLQQSGEMDKKMTEFKDRVVRNSQRPPAVEGITRALRYERRWFDPSIRLDKDVSDHEGRVFARAGEVFNPLSVVPFNETLMFIDGDDTEQVAWVARQKPATLISRIILVKGNIPETSEKLDSRIFFDQNGALTTRFAISEVPARVTAAPSGLRLKVEVIPPEMTQYDSQGATHE</sequence>